<protein>
    <submittedName>
        <fullName evidence="1">Uncharacterized protein</fullName>
    </submittedName>
</protein>
<evidence type="ECO:0000313" key="1">
    <source>
        <dbReference type="EMBL" id="GEU64837.1"/>
    </source>
</evidence>
<dbReference type="EMBL" id="BKCJ010005087">
    <property type="protein sequence ID" value="GEU64837.1"/>
    <property type="molecule type" value="Genomic_DNA"/>
</dbReference>
<sequence length="571" mass="64772">MVCLLQKDGSRLSTYGGCIKRVYAQTGNGNAPQITKVVDGVETIIAPTTAEEKAQRRDGFKVVDGYANNEGKEILKEHWKEVFYEWESSRRSVIVETPAFSALVSCDGNFMPLKTNLSFSGLEELVNEPIVKKLIIETREAKASADKPMVVKKNFGSPLIEDWISDSEDEAESKPKINKKIVKPSFAKIKFVKSSEQVKSPRKTTLKQVNPAGMSYYCQLKVNVAKLMLLLLRTLKFAEVHNLVGFLSKPTESEEFEQIVDFLNANPIQYALTVNLSIYTSCIEQFWATHKAKNVTKEVQLQALVDRKKVIITESTLKRDLQLEDAEGVDFLPNATIFEQLTLMGSKKTIRNEFSSTMASAIICLATNQKFNFSKYIFERVNIPQSDEDSLKLKELMELCTNLQNRVLDLENTKTTQTLEINSFKRVKKLEKMQRLRTHKLKRLYKVCLTARVNSSNEASVGEDASKQGRITDDIDADEGITIVDETVENQGMFNDQEDAEMLFDVTDDLHVQIMLDEEVALKLQAKLQAEFDKEQRLASEKAQQEEELNNALIEEWNDIQAKIDVDYLLA</sequence>
<reference evidence="1" key="1">
    <citation type="journal article" date="2019" name="Sci. Rep.">
        <title>Draft genome of Tanacetum cinerariifolium, the natural source of mosquito coil.</title>
        <authorList>
            <person name="Yamashiro T."/>
            <person name="Shiraishi A."/>
            <person name="Satake H."/>
            <person name="Nakayama K."/>
        </authorList>
    </citation>
    <scope>NUCLEOTIDE SEQUENCE</scope>
</reference>
<organism evidence="1">
    <name type="scientific">Tanacetum cinerariifolium</name>
    <name type="common">Dalmatian daisy</name>
    <name type="synonym">Chrysanthemum cinerariifolium</name>
    <dbReference type="NCBI Taxonomy" id="118510"/>
    <lineage>
        <taxon>Eukaryota</taxon>
        <taxon>Viridiplantae</taxon>
        <taxon>Streptophyta</taxon>
        <taxon>Embryophyta</taxon>
        <taxon>Tracheophyta</taxon>
        <taxon>Spermatophyta</taxon>
        <taxon>Magnoliopsida</taxon>
        <taxon>eudicotyledons</taxon>
        <taxon>Gunneridae</taxon>
        <taxon>Pentapetalae</taxon>
        <taxon>asterids</taxon>
        <taxon>campanulids</taxon>
        <taxon>Asterales</taxon>
        <taxon>Asteraceae</taxon>
        <taxon>Asteroideae</taxon>
        <taxon>Anthemideae</taxon>
        <taxon>Anthemidinae</taxon>
        <taxon>Tanacetum</taxon>
    </lineage>
</organism>
<comment type="caution">
    <text evidence="1">The sequence shown here is derived from an EMBL/GenBank/DDBJ whole genome shotgun (WGS) entry which is preliminary data.</text>
</comment>
<gene>
    <name evidence="1" type="ORF">Tci_036815</name>
</gene>
<name>A0A6L2LV37_TANCI</name>
<accession>A0A6L2LV37</accession>
<dbReference type="AlphaFoldDB" id="A0A6L2LV37"/>
<proteinExistence type="predicted"/>